<keyword evidence="3 5" id="KW-0697">Rotamase</keyword>
<dbReference type="GO" id="GO:0005783">
    <property type="term" value="C:endoplasmic reticulum"/>
    <property type="evidence" value="ECO:0007669"/>
    <property type="project" value="TreeGrafter"/>
</dbReference>
<dbReference type="EC" id="5.2.1.8" evidence="2 5"/>
<dbReference type="Pfam" id="PF00254">
    <property type="entry name" value="FKBP_C"/>
    <property type="match status" value="1"/>
</dbReference>
<dbReference type="FunFam" id="3.10.50.40:FF:000006">
    <property type="entry name" value="Peptidyl-prolyl cis-trans isomerase"/>
    <property type="match status" value="1"/>
</dbReference>
<evidence type="ECO:0000259" key="7">
    <source>
        <dbReference type="PROSITE" id="PS50059"/>
    </source>
</evidence>
<evidence type="ECO:0000256" key="2">
    <source>
        <dbReference type="ARBA" id="ARBA00013194"/>
    </source>
</evidence>
<dbReference type="InterPro" id="IPR001179">
    <property type="entry name" value="PPIase_FKBP_dom"/>
</dbReference>
<evidence type="ECO:0000256" key="3">
    <source>
        <dbReference type="ARBA" id="ARBA00023110"/>
    </source>
</evidence>
<evidence type="ECO:0000256" key="5">
    <source>
        <dbReference type="PROSITE-ProRule" id="PRU00277"/>
    </source>
</evidence>
<keyword evidence="4 5" id="KW-0413">Isomerase</keyword>
<keyword evidence="6" id="KW-0732">Signal</keyword>
<protein>
    <recommendedName>
        <fullName evidence="2 5">peptidylprolyl isomerase</fullName>
        <ecNumber evidence="2 5">5.2.1.8</ecNumber>
    </recommendedName>
</protein>
<evidence type="ECO:0000256" key="4">
    <source>
        <dbReference type="ARBA" id="ARBA00023235"/>
    </source>
</evidence>
<dbReference type="PANTHER" id="PTHR45779:SF7">
    <property type="entry name" value="PEPTIDYLPROLYL ISOMERASE"/>
    <property type="match status" value="1"/>
</dbReference>
<dbReference type="GO" id="GO:0003755">
    <property type="term" value="F:peptidyl-prolyl cis-trans isomerase activity"/>
    <property type="evidence" value="ECO:0007669"/>
    <property type="project" value="UniProtKB-KW"/>
</dbReference>
<dbReference type="OrthoDB" id="1902587at2759"/>
<feature type="chain" id="PRO_5008629121" description="peptidylprolyl isomerase" evidence="6">
    <location>
        <begin position="21"/>
        <end position="143"/>
    </location>
</feature>
<evidence type="ECO:0000256" key="1">
    <source>
        <dbReference type="ARBA" id="ARBA00000971"/>
    </source>
</evidence>
<accession>A0A1B9J315</accession>
<gene>
    <name evidence="8" type="ORF">L486_01845</name>
</gene>
<dbReference type="Gene3D" id="3.10.50.40">
    <property type="match status" value="1"/>
</dbReference>
<dbReference type="PROSITE" id="PS50059">
    <property type="entry name" value="FKBP_PPIASE"/>
    <property type="match status" value="1"/>
</dbReference>
<feature type="signal peptide" evidence="6">
    <location>
        <begin position="1"/>
        <end position="20"/>
    </location>
</feature>
<reference evidence="8 9" key="1">
    <citation type="submission" date="2013-07" db="EMBL/GenBank/DDBJ databases">
        <title>The Genome Sequence of Kwoniella mangroviensis CBS10435.</title>
        <authorList>
            <consortium name="The Broad Institute Genome Sequencing Platform"/>
            <person name="Cuomo C."/>
            <person name="Litvintseva A."/>
            <person name="Chen Y."/>
            <person name="Heitman J."/>
            <person name="Sun S."/>
            <person name="Springer D."/>
            <person name="Dromer F."/>
            <person name="Young S.K."/>
            <person name="Zeng Q."/>
            <person name="Gargeya S."/>
            <person name="Fitzgerald M."/>
            <person name="Abouelleil A."/>
            <person name="Alvarado L."/>
            <person name="Berlin A.M."/>
            <person name="Chapman S.B."/>
            <person name="Dewar J."/>
            <person name="Goldberg J."/>
            <person name="Griggs A."/>
            <person name="Gujja S."/>
            <person name="Hansen M."/>
            <person name="Howarth C."/>
            <person name="Imamovic A."/>
            <person name="Larimer J."/>
            <person name="McCowan C."/>
            <person name="Murphy C."/>
            <person name="Pearson M."/>
            <person name="Priest M."/>
            <person name="Roberts A."/>
            <person name="Saif S."/>
            <person name="Shea T."/>
            <person name="Sykes S."/>
            <person name="Wortman J."/>
            <person name="Nusbaum C."/>
            <person name="Birren B."/>
        </authorList>
    </citation>
    <scope>NUCLEOTIDE SEQUENCE [LARGE SCALE GENOMIC DNA]</scope>
    <source>
        <strain evidence="8 9">CBS 10435</strain>
    </source>
</reference>
<reference evidence="9" key="2">
    <citation type="submission" date="2013-12" db="EMBL/GenBank/DDBJ databases">
        <title>Evolution of pathogenesis and genome organization in the Tremellales.</title>
        <authorList>
            <person name="Cuomo C."/>
            <person name="Litvintseva A."/>
            <person name="Heitman J."/>
            <person name="Chen Y."/>
            <person name="Sun S."/>
            <person name="Springer D."/>
            <person name="Dromer F."/>
            <person name="Young S."/>
            <person name="Zeng Q."/>
            <person name="Chapman S."/>
            <person name="Gujja S."/>
            <person name="Saif S."/>
            <person name="Birren B."/>
        </authorList>
    </citation>
    <scope>NUCLEOTIDE SEQUENCE [LARGE SCALE GENOMIC DNA]</scope>
    <source>
        <strain evidence="9">CBS 10435</strain>
    </source>
</reference>
<dbReference type="STRING" id="1331196.A0A1B9J315"/>
<dbReference type="Proteomes" id="UP000092583">
    <property type="component" value="Unassembled WGS sequence"/>
</dbReference>
<proteinExistence type="predicted"/>
<dbReference type="SUPFAM" id="SSF54534">
    <property type="entry name" value="FKBP-like"/>
    <property type="match status" value="1"/>
</dbReference>
<dbReference type="AlphaFoldDB" id="A0A1B9J315"/>
<name>A0A1B9J315_9TREE</name>
<sequence length="143" mass="15899">MYNPKALLLALLFSLALVIAASGKAKDQLQIGIKYKPEECPIKTRKGDKLSMHYTGTLAKDGSKFDSSLDRNQPFEFTLGAGQVIKGWDQGLLDMCISEKRKLTIPHELAYGERGHPPVIPPQSTLVFEVELLGIKNRFVDEL</sequence>
<feature type="domain" description="PPIase FKBP-type" evidence="7">
    <location>
        <begin position="47"/>
        <end position="136"/>
    </location>
</feature>
<evidence type="ECO:0000313" key="8">
    <source>
        <dbReference type="EMBL" id="OCF62178.1"/>
    </source>
</evidence>
<keyword evidence="9" id="KW-1185">Reference proteome</keyword>
<evidence type="ECO:0000313" key="9">
    <source>
        <dbReference type="Proteomes" id="UP000092583"/>
    </source>
</evidence>
<organism evidence="8 9">
    <name type="scientific">Kwoniella mangroviensis CBS 10435</name>
    <dbReference type="NCBI Taxonomy" id="1331196"/>
    <lineage>
        <taxon>Eukaryota</taxon>
        <taxon>Fungi</taxon>
        <taxon>Dikarya</taxon>
        <taxon>Basidiomycota</taxon>
        <taxon>Agaricomycotina</taxon>
        <taxon>Tremellomycetes</taxon>
        <taxon>Tremellales</taxon>
        <taxon>Cryptococcaceae</taxon>
        <taxon>Kwoniella</taxon>
    </lineage>
</organism>
<dbReference type="InterPro" id="IPR046357">
    <property type="entry name" value="PPIase_dom_sf"/>
</dbReference>
<dbReference type="PANTHER" id="PTHR45779">
    <property type="entry name" value="PEPTIDYLPROLYL ISOMERASE"/>
    <property type="match status" value="1"/>
</dbReference>
<dbReference type="InterPro" id="IPR044609">
    <property type="entry name" value="FKBP2/11"/>
</dbReference>
<dbReference type="EMBL" id="KI669459">
    <property type="protein sequence ID" value="OCF62178.1"/>
    <property type="molecule type" value="Genomic_DNA"/>
</dbReference>
<evidence type="ECO:0000256" key="6">
    <source>
        <dbReference type="SAM" id="SignalP"/>
    </source>
</evidence>
<comment type="catalytic activity">
    <reaction evidence="1 5">
        <text>[protein]-peptidylproline (omega=180) = [protein]-peptidylproline (omega=0)</text>
        <dbReference type="Rhea" id="RHEA:16237"/>
        <dbReference type="Rhea" id="RHEA-COMP:10747"/>
        <dbReference type="Rhea" id="RHEA-COMP:10748"/>
        <dbReference type="ChEBI" id="CHEBI:83833"/>
        <dbReference type="ChEBI" id="CHEBI:83834"/>
        <dbReference type="EC" id="5.2.1.8"/>
    </reaction>
</comment>